<reference evidence="2" key="1">
    <citation type="journal article" date="2023" name="Science">
        <title>Genome structures resolve the early diversification of teleost fishes.</title>
        <authorList>
            <person name="Parey E."/>
            <person name="Louis A."/>
            <person name="Montfort J."/>
            <person name="Bouchez O."/>
            <person name="Roques C."/>
            <person name="Iampietro C."/>
            <person name="Lluch J."/>
            <person name="Castinel A."/>
            <person name="Donnadieu C."/>
            <person name="Desvignes T."/>
            <person name="Floi Bucao C."/>
            <person name="Jouanno E."/>
            <person name="Wen M."/>
            <person name="Mejri S."/>
            <person name="Dirks R."/>
            <person name="Jansen H."/>
            <person name="Henkel C."/>
            <person name="Chen W.J."/>
            <person name="Zahm M."/>
            <person name="Cabau C."/>
            <person name="Klopp C."/>
            <person name="Thompson A.W."/>
            <person name="Robinson-Rechavi M."/>
            <person name="Braasch I."/>
            <person name="Lecointre G."/>
            <person name="Bobe J."/>
            <person name="Postlethwait J.H."/>
            <person name="Berthelot C."/>
            <person name="Roest Crollius H."/>
            <person name="Guiguen Y."/>
        </authorList>
    </citation>
    <scope>NUCLEOTIDE SEQUENCE</scope>
    <source>
        <strain evidence="2">NC1722</strain>
    </source>
</reference>
<evidence type="ECO:0000256" key="1">
    <source>
        <dbReference type="SAM" id="MobiDB-lite"/>
    </source>
</evidence>
<sequence length="159" mass="17538">MSGGGTCHPGDLAGFGSISPSPRARVTAMPPAALREQSGPTDTSASLALTFTDLLRHGRAKTTRLLTGELRLFRWFQTTVHNDQRGMSVIEYSSFALSPFKQRESKRSTKIPVRDSARFTLKLFQRALGRRLHTASVESSGVCVFHTRRRESLEMAESG</sequence>
<organism evidence="2 3">
    <name type="scientific">Aldrovandia affinis</name>
    <dbReference type="NCBI Taxonomy" id="143900"/>
    <lineage>
        <taxon>Eukaryota</taxon>
        <taxon>Metazoa</taxon>
        <taxon>Chordata</taxon>
        <taxon>Craniata</taxon>
        <taxon>Vertebrata</taxon>
        <taxon>Euteleostomi</taxon>
        <taxon>Actinopterygii</taxon>
        <taxon>Neopterygii</taxon>
        <taxon>Teleostei</taxon>
        <taxon>Notacanthiformes</taxon>
        <taxon>Halosauridae</taxon>
        <taxon>Aldrovandia</taxon>
    </lineage>
</organism>
<name>A0AAD7SED7_9TELE</name>
<accession>A0AAD7SED7</accession>
<dbReference type="Proteomes" id="UP001221898">
    <property type="component" value="Unassembled WGS sequence"/>
</dbReference>
<evidence type="ECO:0000313" key="3">
    <source>
        <dbReference type="Proteomes" id="UP001221898"/>
    </source>
</evidence>
<protein>
    <submittedName>
        <fullName evidence="2">Uncharacterized protein</fullName>
    </submittedName>
</protein>
<evidence type="ECO:0000313" key="2">
    <source>
        <dbReference type="EMBL" id="KAJ8401049.1"/>
    </source>
</evidence>
<dbReference type="AlphaFoldDB" id="A0AAD7SED7"/>
<gene>
    <name evidence="2" type="ORF">AAFF_G00390060</name>
</gene>
<feature type="region of interest" description="Disordered" evidence="1">
    <location>
        <begin position="1"/>
        <end position="41"/>
    </location>
</feature>
<dbReference type="EMBL" id="JAINUG010000073">
    <property type="protein sequence ID" value="KAJ8401049.1"/>
    <property type="molecule type" value="Genomic_DNA"/>
</dbReference>
<keyword evidence="3" id="KW-1185">Reference proteome</keyword>
<proteinExistence type="predicted"/>
<comment type="caution">
    <text evidence="2">The sequence shown here is derived from an EMBL/GenBank/DDBJ whole genome shotgun (WGS) entry which is preliminary data.</text>
</comment>